<comment type="catalytic activity">
    <reaction evidence="6">
        <text>a 2-demethylmenaquinol + S-adenosyl-L-methionine = a menaquinol + S-adenosyl-L-homocysteine + H(+)</text>
        <dbReference type="Rhea" id="RHEA:42640"/>
        <dbReference type="Rhea" id="RHEA-COMP:9539"/>
        <dbReference type="Rhea" id="RHEA-COMP:9563"/>
        <dbReference type="ChEBI" id="CHEBI:15378"/>
        <dbReference type="ChEBI" id="CHEBI:18151"/>
        <dbReference type="ChEBI" id="CHEBI:55437"/>
        <dbReference type="ChEBI" id="CHEBI:57856"/>
        <dbReference type="ChEBI" id="CHEBI:59789"/>
        <dbReference type="EC" id="2.1.1.163"/>
    </reaction>
</comment>
<dbReference type="InterPro" id="IPR023576">
    <property type="entry name" value="UbiE/COQ5_MeTrFase_CS"/>
</dbReference>
<feature type="binding site" evidence="6">
    <location>
        <position position="141"/>
    </location>
    <ligand>
        <name>S-adenosyl-L-methionine</name>
        <dbReference type="ChEBI" id="CHEBI:59789"/>
    </ligand>
</feature>
<dbReference type="CDD" id="cd02440">
    <property type="entry name" value="AdoMet_MTases"/>
    <property type="match status" value="1"/>
</dbReference>
<comment type="pathway">
    <text evidence="6">Cofactor biosynthesis; ubiquinone biosynthesis.</text>
</comment>
<dbReference type="Pfam" id="PF01209">
    <property type="entry name" value="Ubie_methyltran"/>
    <property type="match status" value="1"/>
</dbReference>
<dbReference type="AlphaFoldDB" id="A0A328BKN6"/>
<comment type="caution">
    <text evidence="7">The sequence shown here is derived from an EMBL/GenBank/DDBJ whole genome shotgun (WGS) entry which is preliminary data.</text>
</comment>
<evidence type="ECO:0000313" key="8">
    <source>
        <dbReference type="Proteomes" id="UP000249524"/>
    </source>
</evidence>
<dbReference type="EC" id="2.1.1.201" evidence="6"/>
<evidence type="ECO:0000256" key="4">
    <source>
        <dbReference type="ARBA" id="ARBA00022688"/>
    </source>
</evidence>
<dbReference type="GO" id="GO:0032259">
    <property type="term" value="P:methylation"/>
    <property type="evidence" value="ECO:0007669"/>
    <property type="project" value="UniProtKB-KW"/>
</dbReference>
<keyword evidence="3 6" id="KW-0808">Transferase</keyword>
<comment type="catalytic activity">
    <reaction evidence="6">
        <text>a 2-methoxy-6-(all-trans-polyprenyl)benzene-1,4-diol + S-adenosyl-L-methionine = a 5-methoxy-2-methyl-3-(all-trans-polyprenyl)benzene-1,4-diol + S-adenosyl-L-homocysteine + H(+)</text>
        <dbReference type="Rhea" id="RHEA:28286"/>
        <dbReference type="Rhea" id="RHEA-COMP:10858"/>
        <dbReference type="Rhea" id="RHEA-COMP:10859"/>
        <dbReference type="ChEBI" id="CHEBI:15378"/>
        <dbReference type="ChEBI" id="CHEBI:57856"/>
        <dbReference type="ChEBI" id="CHEBI:59789"/>
        <dbReference type="ChEBI" id="CHEBI:84166"/>
        <dbReference type="ChEBI" id="CHEBI:84167"/>
        <dbReference type="EC" id="2.1.1.201"/>
    </reaction>
</comment>
<protein>
    <recommendedName>
        <fullName evidence="6">Ubiquinone/menaquinone biosynthesis C-methyltransferase UbiE</fullName>
        <ecNumber evidence="6">2.1.1.163</ecNumber>
        <ecNumber evidence="6">2.1.1.201</ecNumber>
    </recommendedName>
    <alternativeName>
        <fullName evidence="6">2-methoxy-6-polyprenyl-1,4-benzoquinol methylase</fullName>
    </alternativeName>
    <alternativeName>
        <fullName evidence="6">Demethylmenaquinone methyltransferase</fullName>
    </alternativeName>
</protein>
<dbReference type="UniPathway" id="UPA00079">
    <property type="reaction ID" value="UER00169"/>
</dbReference>
<dbReference type="InterPro" id="IPR029063">
    <property type="entry name" value="SAM-dependent_MTases_sf"/>
</dbReference>
<dbReference type="Proteomes" id="UP000249524">
    <property type="component" value="Unassembled WGS sequence"/>
</dbReference>
<dbReference type="PROSITE" id="PS01184">
    <property type="entry name" value="UBIE_2"/>
    <property type="match status" value="1"/>
</dbReference>
<keyword evidence="5 6" id="KW-0949">S-adenosyl-L-methionine</keyword>
<dbReference type="PROSITE" id="PS01183">
    <property type="entry name" value="UBIE_1"/>
    <property type="match status" value="1"/>
</dbReference>
<evidence type="ECO:0000256" key="6">
    <source>
        <dbReference type="HAMAP-Rule" id="MF_01813"/>
    </source>
</evidence>
<dbReference type="Gene3D" id="3.40.50.150">
    <property type="entry name" value="Vaccinia Virus protein VP39"/>
    <property type="match status" value="1"/>
</dbReference>
<feature type="binding site" evidence="6">
    <location>
        <position position="71"/>
    </location>
    <ligand>
        <name>S-adenosyl-L-methionine</name>
        <dbReference type="ChEBI" id="CHEBI:59789"/>
    </ligand>
</feature>
<reference evidence="7 8" key="1">
    <citation type="submission" date="2018-05" db="EMBL/GenBank/DDBJ databases">
        <authorList>
            <person name="Lanie J.A."/>
            <person name="Ng W.-L."/>
            <person name="Kazmierczak K.M."/>
            <person name="Andrzejewski T.M."/>
            <person name="Davidsen T.M."/>
            <person name="Wayne K.J."/>
            <person name="Tettelin H."/>
            <person name="Glass J.I."/>
            <person name="Rusch D."/>
            <person name="Podicherti R."/>
            <person name="Tsui H.-C.T."/>
            <person name="Winkler M.E."/>
        </authorList>
    </citation>
    <scope>NUCLEOTIDE SEQUENCE [LARGE SCALE GENOMIC DNA]</scope>
    <source>
        <strain evidence="7 8">BUT-10</strain>
    </source>
</reference>
<dbReference type="EMBL" id="QFYS01000002">
    <property type="protein sequence ID" value="RAK67890.1"/>
    <property type="molecule type" value="Genomic_DNA"/>
</dbReference>
<dbReference type="OrthoDB" id="9808140at2"/>
<gene>
    <name evidence="6" type="primary">ubiE</name>
    <name evidence="7" type="ORF">DJ019_06060</name>
</gene>
<evidence type="ECO:0000256" key="1">
    <source>
        <dbReference type="ARBA" id="ARBA00022428"/>
    </source>
</evidence>
<organism evidence="7 8">
    <name type="scientific">Phenylobacterium kunshanense</name>
    <dbReference type="NCBI Taxonomy" id="1445034"/>
    <lineage>
        <taxon>Bacteria</taxon>
        <taxon>Pseudomonadati</taxon>
        <taxon>Pseudomonadota</taxon>
        <taxon>Alphaproteobacteria</taxon>
        <taxon>Caulobacterales</taxon>
        <taxon>Caulobacteraceae</taxon>
        <taxon>Phenylobacterium</taxon>
    </lineage>
</organism>
<dbReference type="PANTHER" id="PTHR43591">
    <property type="entry name" value="METHYLTRANSFERASE"/>
    <property type="match status" value="1"/>
</dbReference>
<feature type="binding site" evidence="6">
    <location>
        <position position="100"/>
    </location>
    <ligand>
        <name>S-adenosyl-L-methionine</name>
        <dbReference type="ChEBI" id="CHEBI:59789"/>
    </ligand>
</feature>
<comment type="similarity">
    <text evidence="6">Belongs to the class I-like SAM-binding methyltransferase superfamily. MenG/UbiE family.</text>
</comment>
<dbReference type="GO" id="GO:0008425">
    <property type="term" value="F:2-methoxy-6-polyprenyl-1,4-benzoquinol methyltransferase activity"/>
    <property type="evidence" value="ECO:0007669"/>
    <property type="project" value="UniProtKB-UniRule"/>
</dbReference>
<comment type="pathway">
    <text evidence="6">Quinol/quinone metabolism; menaquinone biosynthesis; menaquinol from 1,4-dihydroxy-2-naphthoate: step 2/2.</text>
</comment>
<comment type="function">
    <text evidence="6">Methyltransferase required for the conversion of demethylmenaquinol (DMKH2) to menaquinol (MKH2) and the conversion of 2-polyprenyl-6-methoxy-1,4-benzoquinol (DDMQH2) to 2-polyprenyl-3-methyl-6-methoxy-1,4-benzoquinol (DMQH2).</text>
</comment>
<keyword evidence="4 6" id="KW-0831">Ubiquinone biosynthesis</keyword>
<dbReference type="EC" id="2.1.1.163" evidence="6"/>
<dbReference type="InterPro" id="IPR004033">
    <property type="entry name" value="UbiE/COQ5_MeTrFase"/>
</dbReference>
<dbReference type="GO" id="GO:0043770">
    <property type="term" value="F:demethylmenaquinone methyltransferase activity"/>
    <property type="evidence" value="ECO:0007669"/>
    <property type="project" value="UniProtKB-UniRule"/>
</dbReference>
<dbReference type="HAMAP" id="MF_01813">
    <property type="entry name" value="MenG_UbiE_methyltr"/>
    <property type="match status" value="1"/>
</dbReference>
<dbReference type="GO" id="GO:0009060">
    <property type="term" value="P:aerobic respiration"/>
    <property type="evidence" value="ECO:0007669"/>
    <property type="project" value="UniProtKB-UniRule"/>
</dbReference>
<feature type="binding site" evidence="6">
    <location>
        <begin position="124"/>
        <end position="125"/>
    </location>
    <ligand>
        <name>S-adenosyl-L-methionine</name>
        <dbReference type="ChEBI" id="CHEBI:59789"/>
    </ligand>
</feature>
<dbReference type="GO" id="GO:0009234">
    <property type="term" value="P:menaquinone biosynthetic process"/>
    <property type="evidence" value="ECO:0007669"/>
    <property type="project" value="UniProtKB-UniRule"/>
</dbReference>
<evidence type="ECO:0000313" key="7">
    <source>
        <dbReference type="EMBL" id="RAK67890.1"/>
    </source>
</evidence>
<name>A0A328BKN6_9CAUL</name>
<dbReference type="NCBIfam" id="TIGR01934">
    <property type="entry name" value="MenG_MenH_UbiE"/>
    <property type="match status" value="1"/>
</dbReference>
<evidence type="ECO:0000256" key="3">
    <source>
        <dbReference type="ARBA" id="ARBA00022679"/>
    </source>
</evidence>
<sequence length="252" mass="27528">MTGPSATFGFRDVDAAEKPSLVRGVFDRVAGRYDLMNDLMSAGVHRLWKDAVAARLNPQPGETIVDCAGGTGDMARRFARMARRVQERRGGPDAKIFVVDYNAEMIAAGIERGGMPEICWSVGDAQRLPLPDASADAYVISFGIRNVTDISAALREARRVLKPGGRFLCLEFSRPVTGALRAAYDAYSFKVIPEIGARVANDRESYQYLVESIRRFPDQKTFADMIRAAGFSQVGWTNYSGGVAALHTGRAI</sequence>
<keyword evidence="1 6" id="KW-0474">Menaquinone biosynthesis</keyword>
<evidence type="ECO:0000256" key="5">
    <source>
        <dbReference type="ARBA" id="ARBA00022691"/>
    </source>
</evidence>
<dbReference type="SUPFAM" id="SSF53335">
    <property type="entry name" value="S-adenosyl-L-methionine-dependent methyltransferases"/>
    <property type="match status" value="1"/>
</dbReference>
<dbReference type="PROSITE" id="PS51608">
    <property type="entry name" value="SAM_MT_UBIE"/>
    <property type="match status" value="1"/>
</dbReference>
<accession>A0A328BKN6</accession>
<dbReference type="RefSeq" id="WP_111275499.1">
    <property type="nucleotide sequence ID" value="NZ_QFYS01000002.1"/>
</dbReference>
<evidence type="ECO:0000256" key="2">
    <source>
        <dbReference type="ARBA" id="ARBA00022603"/>
    </source>
</evidence>
<keyword evidence="2 6" id="KW-0489">Methyltransferase</keyword>
<keyword evidence="8" id="KW-1185">Reference proteome</keyword>
<dbReference type="UniPathway" id="UPA00232"/>
<proteinExistence type="inferred from homology"/>
<dbReference type="PANTHER" id="PTHR43591:SF24">
    <property type="entry name" value="2-METHOXY-6-POLYPRENYL-1,4-BENZOQUINOL METHYLASE, MITOCHONDRIAL"/>
    <property type="match status" value="1"/>
</dbReference>